<evidence type="ECO:0000313" key="6">
    <source>
        <dbReference type="Proteomes" id="UP000799766"/>
    </source>
</evidence>
<evidence type="ECO:0008006" key="7">
    <source>
        <dbReference type="Google" id="ProtNLM"/>
    </source>
</evidence>
<dbReference type="AlphaFoldDB" id="A0A6A6PC89"/>
<dbReference type="CDD" id="cd16494">
    <property type="entry name" value="RING-CH-C4HC3_ZSWM2"/>
    <property type="match status" value="1"/>
</dbReference>
<reference evidence="5" key="1">
    <citation type="journal article" date="2020" name="Stud. Mycol.">
        <title>101 Dothideomycetes genomes: a test case for predicting lifestyles and emergence of pathogens.</title>
        <authorList>
            <person name="Haridas S."/>
            <person name="Albert R."/>
            <person name="Binder M."/>
            <person name="Bloem J."/>
            <person name="Labutti K."/>
            <person name="Salamov A."/>
            <person name="Andreopoulos B."/>
            <person name="Baker S."/>
            <person name="Barry K."/>
            <person name="Bills G."/>
            <person name="Bluhm B."/>
            <person name="Cannon C."/>
            <person name="Castanera R."/>
            <person name="Culley D."/>
            <person name="Daum C."/>
            <person name="Ezra D."/>
            <person name="Gonzalez J."/>
            <person name="Henrissat B."/>
            <person name="Kuo A."/>
            <person name="Liang C."/>
            <person name="Lipzen A."/>
            <person name="Lutzoni F."/>
            <person name="Magnuson J."/>
            <person name="Mondo S."/>
            <person name="Nolan M."/>
            <person name="Ohm R."/>
            <person name="Pangilinan J."/>
            <person name="Park H.-J."/>
            <person name="Ramirez L."/>
            <person name="Alfaro M."/>
            <person name="Sun H."/>
            <person name="Tritt A."/>
            <person name="Yoshinaga Y."/>
            <person name="Zwiers L.-H."/>
            <person name="Turgeon B."/>
            <person name="Goodwin S."/>
            <person name="Spatafora J."/>
            <person name="Crous P."/>
            <person name="Grigoriev I."/>
        </authorList>
    </citation>
    <scope>NUCLEOTIDE SEQUENCE</scope>
    <source>
        <strain evidence="5">ATCC 16933</strain>
    </source>
</reference>
<dbReference type="Gene3D" id="3.30.40.10">
    <property type="entry name" value="Zinc/RING finger domain, C3HC4 (zinc finger)"/>
    <property type="match status" value="1"/>
</dbReference>
<dbReference type="InterPro" id="IPR013083">
    <property type="entry name" value="Znf_RING/FYVE/PHD"/>
</dbReference>
<evidence type="ECO:0000256" key="2">
    <source>
        <dbReference type="SAM" id="MobiDB-lite"/>
    </source>
</evidence>
<evidence type="ECO:0000256" key="1">
    <source>
        <dbReference type="PROSITE-ProRule" id="PRU00175"/>
    </source>
</evidence>
<dbReference type="InterPro" id="IPR001841">
    <property type="entry name" value="Znf_RING"/>
</dbReference>
<dbReference type="InterPro" id="IPR007527">
    <property type="entry name" value="Znf_SWIM"/>
</dbReference>
<feature type="domain" description="RING-type" evidence="3">
    <location>
        <begin position="220"/>
        <end position="267"/>
    </location>
</feature>
<keyword evidence="1" id="KW-0479">Metal-binding</keyword>
<dbReference type="GO" id="GO:0061630">
    <property type="term" value="F:ubiquitin protein ligase activity"/>
    <property type="evidence" value="ECO:0007669"/>
    <property type="project" value="InterPro"/>
</dbReference>
<dbReference type="GO" id="GO:0008270">
    <property type="term" value="F:zinc ion binding"/>
    <property type="evidence" value="ECO:0007669"/>
    <property type="project" value="UniProtKB-KW"/>
</dbReference>
<evidence type="ECO:0000313" key="5">
    <source>
        <dbReference type="EMBL" id="KAF2461601.1"/>
    </source>
</evidence>
<name>A0A6A6PC89_9PEZI</name>
<dbReference type="Proteomes" id="UP000799766">
    <property type="component" value="Unassembled WGS sequence"/>
</dbReference>
<dbReference type="PROSITE" id="PS50966">
    <property type="entry name" value="ZF_SWIM"/>
    <property type="match status" value="1"/>
</dbReference>
<feature type="domain" description="SWIM-type" evidence="4">
    <location>
        <begin position="142"/>
        <end position="174"/>
    </location>
</feature>
<dbReference type="PANTHER" id="PTHR21540">
    <property type="entry name" value="RING FINGER AND SWIM DOMAIN-CONTAINING PROTEIN 2"/>
    <property type="match status" value="1"/>
</dbReference>
<protein>
    <recommendedName>
        <fullName evidence="7">RING finger domain-containing protein</fullName>
    </recommendedName>
</protein>
<evidence type="ECO:0000259" key="3">
    <source>
        <dbReference type="PROSITE" id="PS50089"/>
    </source>
</evidence>
<dbReference type="PANTHER" id="PTHR21540:SF0">
    <property type="entry name" value="PHD FAMILY PROTEIN"/>
    <property type="match status" value="1"/>
</dbReference>
<evidence type="ECO:0000259" key="4">
    <source>
        <dbReference type="PROSITE" id="PS50966"/>
    </source>
</evidence>
<keyword evidence="6" id="KW-1185">Reference proteome</keyword>
<dbReference type="OrthoDB" id="2122982at2759"/>
<sequence length="328" mass="36131">MGAGDTVAGGDIGPKVGRPGAHKHKAHDKSASTSSRKRKAADMDERIKQVKTPKSGKASTTQSAGGASKAKGKGKKTANSDVTKEKSEKRLRRFRDHAPQSFVEIWDRAMTQRMFVINRKRTGTYECPQEVVDIAGTTGNVYTVNIGPVPSCTCPHARKGNQCKHIVYVLVRTLKAPSHLQYQLAFLSSELHQIFASAPPIPSADSSATDGKRKAVEGDCPICCVEFEPQKEKIVYCKAACGNNIHQKCFDQWAATKPGQVTCPYCRTPWEGEMGDLKKVATQGRMNEEGYVNVASQLGISGVRDYSSYHRPWVSRQYRRAGYFDDYP</sequence>
<feature type="region of interest" description="Disordered" evidence="2">
    <location>
        <begin position="1"/>
        <end position="94"/>
    </location>
</feature>
<gene>
    <name evidence="5" type="ORF">BDY21DRAFT_332668</name>
</gene>
<organism evidence="5 6">
    <name type="scientific">Lineolata rhizophorae</name>
    <dbReference type="NCBI Taxonomy" id="578093"/>
    <lineage>
        <taxon>Eukaryota</taxon>
        <taxon>Fungi</taxon>
        <taxon>Dikarya</taxon>
        <taxon>Ascomycota</taxon>
        <taxon>Pezizomycotina</taxon>
        <taxon>Dothideomycetes</taxon>
        <taxon>Dothideomycetes incertae sedis</taxon>
        <taxon>Lineolatales</taxon>
        <taxon>Lineolataceae</taxon>
        <taxon>Lineolata</taxon>
    </lineage>
</organism>
<dbReference type="PROSITE" id="PS50089">
    <property type="entry name" value="ZF_RING_2"/>
    <property type="match status" value="1"/>
</dbReference>
<dbReference type="Pfam" id="PF04434">
    <property type="entry name" value="SWIM"/>
    <property type="match status" value="1"/>
</dbReference>
<keyword evidence="1" id="KW-0863">Zinc-finger</keyword>
<dbReference type="InterPro" id="IPR039903">
    <property type="entry name" value="Zswim2"/>
</dbReference>
<keyword evidence="1" id="KW-0862">Zinc</keyword>
<dbReference type="SUPFAM" id="SSF57850">
    <property type="entry name" value="RING/U-box"/>
    <property type="match status" value="1"/>
</dbReference>
<proteinExistence type="predicted"/>
<dbReference type="Pfam" id="PF13639">
    <property type="entry name" value="zf-RING_2"/>
    <property type="match status" value="1"/>
</dbReference>
<dbReference type="EMBL" id="MU001671">
    <property type="protein sequence ID" value="KAF2461601.1"/>
    <property type="molecule type" value="Genomic_DNA"/>
</dbReference>
<accession>A0A6A6PC89</accession>